<evidence type="ECO:0000256" key="1">
    <source>
        <dbReference type="ARBA" id="ARBA00006576"/>
    </source>
</evidence>
<dbReference type="SUPFAM" id="SSF53927">
    <property type="entry name" value="Cytidine deaminase-like"/>
    <property type="match status" value="1"/>
</dbReference>
<evidence type="ECO:0000256" key="4">
    <source>
        <dbReference type="ARBA" id="ARBA00022833"/>
    </source>
</evidence>
<organism evidence="6">
    <name type="scientific">Bacteroides intestinalis</name>
    <dbReference type="NCBI Taxonomy" id="329854"/>
    <lineage>
        <taxon>Bacteria</taxon>
        <taxon>Pseudomonadati</taxon>
        <taxon>Bacteroidota</taxon>
        <taxon>Bacteroidia</taxon>
        <taxon>Bacteroidales</taxon>
        <taxon>Bacteroidaceae</taxon>
        <taxon>Bacteroides</taxon>
    </lineage>
</organism>
<comment type="similarity">
    <text evidence="1">Belongs to the cytidine and deoxycytidylate deaminase family.</text>
</comment>
<comment type="caution">
    <text evidence="6">The sequence shown here is derived from an EMBL/GenBank/DDBJ whole genome shotgun (WGS) entry which is preliminary data.</text>
</comment>
<evidence type="ECO:0000256" key="2">
    <source>
        <dbReference type="ARBA" id="ARBA00022723"/>
    </source>
</evidence>
<dbReference type="Gene3D" id="3.40.140.10">
    <property type="entry name" value="Cytidine Deaminase, domain 2"/>
    <property type="match status" value="1"/>
</dbReference>
<evidence type="ECO:0000259" key="5">
    <source>
        <dbReference type="PROSITE" id="PS51747"/>
    </source>
</evidence>
<dbReference type="GO" id="GO:0047974">
    <property type="term" value="F:guanosine deaminase activity"/>
    <property type="evidence" value="ECO:0007669"/>
    <property type="project" value="TreeGrafter"/>
</dbReference>
<dbReference type="PROSITE" id="PS00903">
    <property type="entry name" value="CYT_DCMP_DEAMINASES_1"/>
    <property type="match status" value="1"/>
</dbReference>
<dbReference type="InterPro" id="IPR016192">
    <property type="entry name" value="APOBEC/CMP_deaminase_Zn-bd"/>
</dbReference>
<sequence>MRPVKTNNRMRQLIYIMIAMALLSSCQQKGDKNMTSEELMRKAIVLAEENVDNGGGPFGAVIARNGEIIATGVNRVTAEHDPTAHAEVSAIRVACKKLGTFDLSGCEIYTSCEPCPMCLGAIYWAHIDKMYYGNDKADAKRIGFDDSFIYEEIALSPESRRLSSERVLKDEAVKAFDMWMKKDDKIEY</sequence>
<gene>
    <name evidence="6" type="ORF">HMPREF2531_01541</name>
</gene>
<evidence type="ECO:0000256" key="3">
    <source>
        <dbReference type="ARBA" id="ARBA00022801"/>
    </source>
</evidence>
<dbReference type="PROSITE" id="PS51747">
    <property type="entry name" value="CYT_DCMP_DEAMINASES_2"/>
    <property type="match status" value="1"/>
</dbReference>
<keyword evidence="2" id="KW-0479">Metal-binding</keyword>
<dbReference type="PROSITE" id="PS51257">
    <property type="entry name" value="PROKAR_LIPOPROTEIN"/>
    <property type="match status" value="1"/>
</dbReference>
<dbReference type="PATRIC" id="fig|329854.7.peg.1571"/>
<feature type="domain" description="CMP/dCMP-type deaminase" evidence="5">
    <location>
        <begin position="34"/>
        <end position="163"/>
    </location>
</feature>
<keyword evidence="4" id="KW-0862">Zinc</keyword>
<dbReference type="AlphaFoldDB" id="A0A139LMQ4"/>
<evidence type="ECO:0000313" key="7">
    <source>
        <dbReference type="Proteomes" id="UP000070319"/>
    </source>
</evidence>
<evidence type="ECO:0000313" key="6">
    <source>
        <dbReference type="EMBL" id="KXT52705.1"/>
    </source>
</evidence>
<dbReference type="PANTHER" id="PTHR11079:SF161">
    <property type="entry name" value="CMP_DCMP-TYPE DEAMINASE DOMAIN-CONTAINING PROTEIN"/>
    <property type="match status" value="1"/>
</dbReference>
<keyword evidence="3" id="KW-0378">Hydrolase</keyword>
<dbReference type="CDD" id="cd01285">
    <property type="entry name" value="nucleoside_deaminase"/>
    <property type="match status" value="1"/>
</dbReference>
<dbReference type="Pfam" id="PF00383">
    <property type="entry name" value="dCMP_cyt_deam_1"/>
    <property type="match status" value="1"/>
</dbReference>
<reference evidence="6 7" key="1">
    <citation type="submission" date="2016-02" db="EMBL/GenBank/DDBJ databases">
        <authorList>
            <person name="Wen L."/>
            <person name="He K."/>
            <person name="Yang H."/>
        </authorList>
    </citation>
    <scope>NUCLEOTIDE SEQUENCE [LARGE SCALE GENOMIC DNA]</scope>
    <source>
        <strain evidence="6 7">KLE1704</strain>
    </source>
</reference>
<dbReference type="EMBL" id="LTDF01000064">
    <property type="protein sequence ID" value="KXT52705.1"/>
    <property type="molecule type" value="Genomic_DNA"/>
</dbReference>
<dbReference type="Proteomes" id="UP000070319">
    <property type="component" value="Unassembled WGS sequence"/>
</dbReference>
<dbReference type="GO" id="GO:0006152">
    <property type="term" value="P:purine nucleoside catabolic process"/>
    <property type="evidence" value="ECO:0007669"/>
    <property type="project" value="TreeGrafter"/>
</dbReference>
<dbReference type="PANTHER" id="PTHR11079">
    <property type="entry name" value="CYTOSINE DEAMINASE FAMILY MEMBER"/>
    <property type="match status" value="1"/>
</dbReference>
<dbReference type="GO" id="GO:0008270">
    <property type="term" value="F:zinc ion binding"/>
    <property type="evidence" value="ECO:0007669"/>
    <property type="project" value="InterPro"/>
</dbReference>
<dbReference type="FunFam" id="3.40.140.10:FF:000011">
    <property type="entry name" value="tRNA-specific adenosine deaminase"/>
    <property type="match status" value="1"/>
</dbReference>
<accession>A0A139LMQ4</accession>
<protein>
    <submittedName>
        <fullName evidence="6">Guanine deaminase</fullName>
    </submittedName>
</protein>
<dbReference type="InterPro" id="IPR016193">
    <property type="entry name" value="Cytidine_deaminase-like"/>
</dbReference>
<name>A0A139LMQ4_9BACE</name>
<proteinExistence type="inferred from homology"/>
<dbReference type="InterPro" id="IPR002125">
    <property type="entry name" value="CMP_dCMP_dom"/>
</dbReference>